<organism evidence="1 2">
    <name type="scientific">Ulvibacter litoralis</name>
    <dbReference type="NCBI Taxonomy" id="227084"/>
    <lineage>
        <taxon>Bacteria</taxon>
        <taxon>Pseudomonadati</taxon>
        <taxon>Bacteroidota</taxon>
        <taxon>Flavobacteriia</taxon>
        <taxon>Flavobacteriales</taxon>
        <taxon>Flavobacteriaceae</taxon>
        <taxon>Ulvibacter</taxon>
    </lineage>
</organism>
<dbReference type="STRING" id="227084.SAMN05421855_105125"/>
<dbReference type="GO" id="GO:0006508">
    <property type="term" value="P:proteolysis"/>
    <property type="evidence" value="ECO:0007669"/>
    <property type="project" value="InterPro"/>
</dbReference>
<protein>
    <submittedName>
        <fullName evidence="1">Membrane dipeptidase</fullName>
    </submittedName>
</protein>
<name>A0A1G7I6X3_9FLAO</name>
<dbReference type="Pfam" id="PF01244">
    <property type="entry name" value="Peptidase_M19"/>
    <property type="match status" value="1"/>
</dbReference>
<dbReference type="GO" id="GO:0070573">
    <property type="term" value="F:metallodipeptidase activity"/>
    <property type="evidence" value="ECO:0007669"/>
    <property type="project" value="InterPro"/>
</dbReference>
<sequence>MYKYHAEEAMYRKYTDESYKLRAAFIFVIQHIEYVIKLVGVDYVGIGSDFDGIYQPPKQLDDVTTYPLITKALVEKGYSEKDIDKILGGNLLRVFKANETN</sequence>
<dbReference type="PROSITE" id="PS51365">
    <property type="entry name" value="RENAL_DIPEPTIDASE_2"/>
    <property type="match status" value="1"/>
</dbReference>
<dbReference type="EMBL" id="FNBA01000005">
    <property type="protein sequence ID" value="SDF08471.1"/>
    <property type="molecule type" value="Genomic_DNA"/>
</dbReference>
<dbReference type="RefSeq" id="WP_093145007.1">
    <property type="nucleotide sequence ID" value="NZ_BMWO01000007.1"/>
</dbReference>
<dbReference type="SUPFAM" id="SSF51556">
    <property type="entry name" value="Metallo-dependent hydrolases"/>
    <property type="match status" value="1"/>
</dbReference>
<proteinExistence type="predicted"/>
<dbReference type="InterPro" id="IPR008257">
    <property type="entry name" value="Pept_M19"/>
</dbReference>
<dbReference type="PANTHER" id="PTHR10443:SF12">
    <property type="entry name" value="DIPEPTIDASE"/>
    <property type="match status" value="1"/>
</dbReference>
<dbReference type="PANTHER" id="PTHR10443">
    <property type="entry name" value="MICROSOMAL DIPEPTIDASE"/>
    <property type="match status" value="1"/>
</dbReference>
<gene>
    <name evidence="1" type="ORF">SAMN05421855_105125</name>
</gene>
<dbReference type="Proteomes" id="UP000199321">
    <property type="component" value="Unassembled WGS sequence"/>
</dbReference>
<evidence type="ECO:0000313" key="1">
    <source>
        <dbReference type="EMBL" id="SDF08471.1"/>
    </source>
</evidence>
<keyword evidence="2" id="KW-1185">Reference proteome</keyword>
<evidence type="ECO:0000313" key="2">
    <source>
        <dbReference type="Proteomes" id="UP000199321"/>
    </source>
</evidence>
<dbReference type="AlphaFoldDB" id="A0A1G7I6X3"/>
<dbReference type="Gene3D" id="3.20.20.140">
    <property type="entry name" value="Metal-dependent hydrolases"/>
    <property type="match status" value="1"/>
</dbReference>
<dbReference type="OrthoDB" id="9804920at2"/>
<reference evidence="1 2" key="1">
    <citation type="submission" date="2016-10" db="EMBL/GenBank/DDBJ databases">
        <authorList>
            <person name="de Groot N.N."/>
        </authorList>
    </citation>
    <scope>NUCLEOTIDE SEQUENCE [LARGE SCALE GENOMIC DNA]</scope>
    <source>
        <strain evidence="1 2">DSM 16195</strain>
    </source>
</reference>
<dbReference type="InterPro" id="IPR032466">
    <property type="entry name" value="Metal_Hydrolase"/>
</dbReference>
<accession>A0A1G7I6X3</accession>